<dbReference type="AlphaFoldDB" id="A0A261SKV5"/>
<protein>
    <submittedName>
        <fullName evidence="1">Uncharacterized protein</fullName>
    </submittedName>
</protein>
<sequence>MQDLRSKAGKIEFTRARARSADVLVIGAVLSDWDVHHPEARLFRYEHDGKPGEQWYFDDFDFHLQDITRFRNLDVDPKTDYLTYLSSEGDVYHAWWKGNFREKITGAGSWVDDAEGRGRLSAISQIGDKLYACGNGGQMYVRSGSNWHLLTKSILFDPEAHARLGRTAPPTTDPGFLQWLMDSRRQEPRNLSLHDIAGQREDAIYVCGVEGTKPVLCFWDGGALHELEVPLEEAALTGIHMEHAESVWVCGREGVLLHGSHARGFTPVDLRKQHNLFHMITPYRGKLVLPSSTRPGGLYELDTGTSELRRFAPALPKLRGDYIFHAESVGDVLWVVGQKDIFRFDGNAWERIEHPDL</sequence>
<gene>
    <name evidence="1" type="ORF">CAL29_06745</name>
</gene>
<accession>A0A261SKV5</accession>
<comment type="caution">
    <text evidence="1">The sequence shown here is derived from an EMBL/GenBank/DDBJ whole genome shotgun (WGS) entry which is preliminary data.</text>
</comment>
<evidence type="ECO:0000313" key="2">
    <source>
        <dbReference type="Proteomes" id="UP000216020"/>
    </source>
</evidence>
<proteinExistence type="predicted"/>
<name>A0A261SKV5_9BORD</name>
<dbReference type="OrthoDB" id="5516213at2"/>
<keyword evidence="2" id="KW-1185">Reference proteome</keyword>
<reference evidence="2" key="1">
    <citation type="submission" date="2017-05" db="EMBL/GenBank/DDBJ databases">
        <title>Complete and WGS of Bordetella genogroups.</title>
        <authorList>
            <person name="Spilker T."/>
            <person name="Lipuma J."/>
        </authorList>
    </citation>
    <scope>NUCLEOTIDE SEQUENCE [LARGE SCALE GENOMIC DNA]</scope>
    <source>
        <strain evidence="2">AU16122</strain>
    </source>
</reference>
<dbReference type="Proteomes" id="UP000216020">
    <property type="component" value="Unassembled WGS sequence"/>
</dbReference>
<dbReference type="EMBL" id="NEVM01000001">
    <property type="protein sequence ID" value="OZI38044.1"/>
    <property type="molecule type" value="Genomic_DNA"/>
</dbReference>
<evidence type="ECO:0000313" key="1">
    <source>
        <dbReference type="EMBL" id="OZI38044.1"/>
    </source>
</evidence>
<organism evidence="1 2">
    <name type="scientific">Bordetella genomosp. 10</name>
    <dbReference type="NCBI Taxonomy" id="1416804"/>
    <lineage>
        <taxon>Bacteria</taxon>
        <taxon>Pseudomonadati</taxon>
        <taxon>Pseudomonadota</taxon>
        <taxon>Betaproteobacteria</taxon>
        <taxon>Burkholderiales</taxon>
        <taxon>Alcaligenaceae</taxon>
        <taxon>Bordetella</taxon>
    </lineage>
</organism>
<dbReference type="RefSeq" id="WP_094852143.1">
    <property type="nucleotide sequence ID" value="NZ_NEVM01000001.1"/>
</dbReference>